<name>A0AAV3TD10_9EURY</name>
<dbReference type="Gene3D" id="1.10.10.10">
    <property type="entry name" value="Winged helix-like DNA-binding domain superfamily/Winged helix DNA-binding domain"/>
    <property type="match status" value="1"/>
</dbReference>
<dbReference type="EMBL" id="BAAADV010000008">
    <property type="protein sequence ID" value="GAA0681624.1"/>
    <property type="molecule type" value="Genomic_DNA"/>
</dbReference>
<comment type="caution">
    <text evidence="3">The sequence shown here is derived from an EMBL/GenBank/DDBJ whole genome shotgun (WGS) entry which is preliminary data.</text>
</comment>
<feature type="domain" description="Methanogenesis regulatory protein FilR1 middle" evidence="1">
    <location>
        <begin position="142"/>
        <end position="266"/>
    </location>
</feature>
<dbReference type="InterPro" id="IPR057527">
    <property type="entry name" value="HVO_A0261-like_N"/>
</dbReference>
<dbReference type="Pfam" id="PF25213">
    <property type="entry name" value="HVO_A0261_N"/>
    <property type="match status" value="1"/>
</dbReference>
<evidence type="ECO:0000259" key="1">
    <source>
        <dbReference type="Pfam" id="PF08350"/>
    </source>
</evidence>
<feature type="domain" description="HVO-A0261-like N-terminal" evidence="2">
    <location>
        <begin position="16"/>
        <end position="95"/>
    </location>
</feature>
<proteinExistence type="predicted"/>
<dbReference type="InterPro" id="IPR013561">
    <property type="entry name" value="FilR1_middle_dom"/>
</dbReference>
<dbReference type="InterPro" id="IPR036388">
    <property type="entry name" value="WH-like_DNA-bd_sf"/>
</dbReference>
<dbReference type="InterPro" id="IPR036390">
    <property type="entry name" value="WH_DNA-bd_sf"/>
</dbReference>
<dbReference type="AlphaFoldDB" id="A0AAV3TD10"/>
<gene>
    <name evidence="3" type="ORF">GCM10009020_33350</name>
</gene>
<dbReference type="SUPFAM" id="SSF46785">
    <property type="entry name" value="Winged helix' DNA-binding domain"/>
    <property type="match status" value="1"/>
</dbReference>
<organism evidence="3 4">
    <name type="scientific">Natronoarchaeum mannanilyticum</name>
    <dbReference type="NCBI Taxonomy" id="926360"/>
    <lineage>
        <taxon>Archaea</taxon>
        <taxon>Methanobacteriati</taxon>
        <taxon>Methanobacteriota</taxon>
        <taxon>Stenosarchaea group</taxon>
        <taxon>Halobacteria</taxon>
        <taxon>Halobacteriales</taxon>
        <taxon>Natronoarchaeaceae</taxon>
    </lineage>
</organism>
<evidence type="ECO:0000313" key="4">
    <source>
        <dbReference type="Proteomes" id="UP001500420"/>
    </source>
</evidence>
<evidence type="ECO:0000259" key="2">
    <source>
        <dbReference type="Pfam" id="PF25213"/>
    </source>
</evidence>
<dbReference type="Proteomes" id="UP001500420">
    <property type="component" value="Unassembled WGS sequence"/>
</dbReference>
<evidence type="ECO:0000313" key="3">
    <source>
        <dbReference type="EMBL" id="GAA0681624.1"/>
    </source>
</evidence>
<sequence>MLPLATVRMERDDDLLELAVTRKDALAALSEGSRRRRALQEELDVSKTTCHRILRSFDERGLIRRTEAGYELTLFGRIVAEQTATFEERVARAARMRRLLELFDASDETVANGGGETVAFDVFADVEWTVAGDQSFSIDRGIERVEGVDVLRVLDWTPVPDLYHEKILRTLADNAARVESIYPKSEVKDRLERFPELHDELLERGARPRYWVYDDVPAWGMSIYDDALVELRAYDRQSGAYVLDATADDPDAVDWALDVFAEYRARSVALTEIDELPDWGDYSW</sequence>
<reference evidence="3 4" key="1">
    <citation type="journal article" date="2019" name="Int. J. Syst. Evol. Microbiol.">
        <title>The Global Catalogue of Microorganisms (GCM) 10K type strain sequencing project: providing services to taxonomists for standard genome sequencing and annotation.</title>
        <authorList>
            <consortium name="The Broad Institute Genomics Platform"/>
            <consortium name="The Broad Institute Genome Sequencing Center for Infectious Disease"/>
            <person name="Wu L."/>
            <person name="Ma J."/>
        </authorList>
    </citation>
    <scope>NUCLEOTIDE SEQUENCE [LARGE SCALE GENOMIC DNA]</scope>
    <source>
        <strain evidence="3 4">JCM 16328</strain>
    </source>
</reference>
<keyword evidence="4" id="KW-1185">Reference proteome</keyword>
<accession>A0AAV3TD10</accession>
<protein>
    <recommendedName>
        <fullName evidence="5">MarR family transcriptional regulator</fullName>
    </recommendedName>
</protein>
<dbReference type="Pfam" id="PF08350">
    <property type="entry name" value="FilR1_middle"/>
    <property type="match status" value="1"/>
</dbReference>
<evidence type="ECO:0008006" key="5">
    <source>
        <dbReference type="Google" id="ProtNLM"/>
    </source>
</evidence>